<evidence type="ECO:0000256" key="2">
    <source>
        <dbReference type="ARBA" id="ARBA00022692"/>
    </source>
</evidence>
<dbReference type="Proteomes" id="UP000758603">
    <property type="component" value="Unassembled WGS sequence"/>
</dbReference>
<name>A0A9P8UCA1_9PEZI</name>
<keyword evidence="4 5" id="KW-0472">Membrane</keyword>
<evidence type="ECO:0000313" key="7">
    <source>
        <dbReference type="Proteomes" id="UP000758603"/>
    </source>
</evidence>
<evidence type="ECO:0000313" key="6">
    <source>
        <dbReference type="EMBL" id="KAH6645950.1"/>
    </source>
</evidence>
<dbReference type="GeneID" id="70137149"/>
<keyword evidence="7" id="KW-1185">Reference proteome</keyword>
<reference evidence="6" key="1">
    <citation type="journal article" date="2021" name="Nat. Commun.">
        <title>Genetic determinants of endophytism in the Arabidopsis root mycobiome.</title>
        <authorList>
            <person name="Mesny F."/>
            <person name="Miyauchi S."/>
            <person name="Thiergart T."/>
            <person name="Pickel B."/>
            <person name="Atanasova L."/>
            <person name="Karlsson M."/>
            <person name="Huettel B."/>
            <person name="Barry K.W."/>
            <person name="Haridas S."/>
            <person name="Chen C."/>
            <person name="Bauer D."/>
            <person name="Andreopoulos W."/>
            <person name="Pangilinan J."/>
            <person name="LaButti K."/>
            <person name="Riley R."/>
            <person name="Lipzen A."/>
            <person name="Clum A."/>
            <person name="Drula E."/>
            <person name="Henrissat B."/>
            <person name="Kohler A."/>
            <person name="Grigoriev I.V."/>
            <person name="Martin F.M."/>
            <person name="Hacquard S."/>
        </authorList>
    </citation>
    <scope>NUCLEOTIDE SEQUENCE</scope>
    <source>
        <strain evidence="6">MPI-SDFR-AT-0073</strain>
    </source>
</reference>
<protein>
    <submittedName>
        <fullName evidence="6">Uncharacterized protein</fullName>
    </submittedName>
</protein>
<comment type="subcellular location">
    <subcellularLocation>
        <location evidence="1">Membrane</location>
        <topology evidence="1">Multi-pass membrane protein</topology>
    </subcellularLocation>
</comment>
<evidence type="ECO:0000256" key="1">
    <source>
        <dbReference type="ARBA" id="ARBA00004141"/>
    </source>
</evidence>
<accession>A0A9P8UCA1</accession>
<gene>
    <name evidence="6" type="ORF">BKA67DRAFT_663824</name>
</gene>
<evidence type="ECO:0000256" key="3">
    <source>
        <dbReference type="ARBA" id="ARBA00022989"/>
    </source>
</evidence>
<feature type="transmembrane region" description="Helical" evidence="5">
    <location>
        <begin position="40"/>
        <end position="60"/>
    </location>
</feature>
<feature type="transmembrane region" description="Helical" evidence="5">
    <location>
        <begin position="80"/>
        <end position="103"/>
    </location>
</feature>
<dbReference type="SUPFAM" id="SSF144083">
    <property type="entry name" value="Magnesium transport protein CorA, transmembrane region"/>
    <property type="match status" value="1"/>
</dbReference>
<dbReference type="OrthoDB" id="341259at2759"/>
<proteinExistence type="predicted"/>
<evidence type="ECO:0000256" key="5">
    <source>
        <dbReference type="SAM" id="Phobius"/>
    </source>
</evidence>
<dbReference type="AlphaFoldDB" id="A0A9P8UCA1"/>
<dbReference type="GO" id="GO:0016020">
    <property type="term" value="C:membrane"/>
    <property type="evidence" value="ECO:0007669"/>
    <property type="project" value="UniProtKB-SubCell"/>
</dbReference>
<feature type="transmembrane region" description="Helical" evidence="5">
    <location>
        <begin position="109"/>
        <end position="129"/>
    </location>
</feature>
<dbReference type="Gene3D" id="1.20.58.340">
    <property type="entry name" value="Magnesium transport protein CorA, transmembrane region"/>
    <property type="match status" value="1"/>
</dbReference>
<dbReference type="InterPro" id="IPR045863">
    <property type="entry name" value="CorA_TM1_TM2"/>
</dbReference>
<organism evidence="6 7">
    <name type="scientific">Truncatella angustata</name>
    <dbReference type="NCBI Taxonomy" id="152316"/>
    <lineage>
        <taxon>Eukaryota</taxon>
        <taxon>Fungi</taxon>
        <taxon>Dikarya</taxon>
        <taxon>Ascomycota</taxon>
        <taxon>Pezizomycotina</taxon>
        <taxon>Sordariomycetes</taxon>
        <taxon>Xylariomycetidae</taxon>
        <taxon>Amphisphaeriales</taxon>
        <taxon>Sporocadaceae</taxon>
        <taxon>Truncatella</taxon>
    </lineage>
</organism>
<dbReference type="EMBL" id="JAGPXC010000010">
    <property type="protein sequence ID" value="KAH6645950.1"/>
    <property type="molecule type" value="Genomic_DNA"/>
</dbReference>
<keyword evidence="3 5" id="KW-1133">Transmembrane helix</keyword>
<sequence length="158" mass="17535">MLFTVVTIIFLPLSFMAAFFAINIDVFPVNENGKLSLDHVLRNMLGVSAGLSVPFILIAFNQEIMIKWNRAVRKELSVRFITITFFVPSMITVILSVLWFSYVDTSMKTGITVMVVLLTAGGYVGFGVYKLVHLARQQVGTVTEPSSGNESANNYDDD</sequence>
<keyword evidence="2 5" id="KW-0812">Transmembrane</keyword>
<evidence type="ECO:0000256" key="4">
    <source>
        <dbReference type="ARBA" id="ARBA00023136"/>
    </source>
</evidence>
<comment type="caution">
    <text evidence="6">The sequence shown here is derived from an EMBL/GenBank/DDBJ whole genome shotgun (WGS) entry which is preliminary data.</text>
</comment>
<dbReference type="RefSeq" id="XP_045952464.1">
    <property type="nucleotide sequence ID" value="XM_046108258.1"/>
</dbReference>